<dbReference type="Gene3D" id="1.10.10.10">
    <property type="entry name" value="Winged helix-like DNA-binding domain superfamily/Winged helix DNA-binding domain"/>
    <property type="match status" value="1"/>
</dbReference>
<dbReference type="Proteomes" id="UP000298781">
    <property type="component" value="Chromosome"/>
</dbReference>
<dbReference type="KEGG" id="pstg:E8M01_26765"/>
<keyword evidence="2" id="KW-1185">Reference proteome</keyword>
<evidence type="ECO:0000313" key="2">
    <source>
        <dbReference type="Proteomes" id="UP000298781"/>
    </source>
</evidence>
<dbReference type="InterPro" id="IPR036388">
    <property type="entry name" value="WH-like_DNA-bd_sf"/>
</dbReference>
<sequence>MSNMTIEAGDDGLSARAVILDLLSTDRAATYSVADLIRAGAVFGIGPAGVRTAITRLKADQRLRQEARGLYAIGPEGEPLQHRILGWRTVPARRREWNGEWLIALAGPRERADRTVWRRTMRALELEGFVEAETNLWVRPDNLDEGAAGVRDRLGELDHAPSLLVVAASGLDTVRRRRFGLLWDGKAIAVGHRRLSLALDRSRVRLDGAELQVAAAETLTLGRQAVRRIVRDPLLPDEFCSPDALTGLIAAMDLYDQFGKAVWRRYLAM</sequence>
<evidence type="ECO:0008006" key="3">
    <source>
        <dbReference type="Google" id="ProtNLM"/>
    </source>
</evidence>
<dbReference type="OrthoDB" id="2270427at2"/>
<dbReference type="AlphaFoldDB" id="A0A4D7B1C7"/>
<reference evidence="1 2" key="1">
    <citation type="submission" date="2019-04" db="EMBL/GenBank/DDBJ databases">
        <title>Phreatobacter aquaticus sp. nov.</title>
        <authorList>
            <person name="Choi A."/>
        </authorList>
    </citation>
    <scope>NUCLEOTIDE SEQUENCE [LARGE SCALE GENOMIC DNA]</scope>
    <source>
        <strain evidence="1 2">KCTC 52518</strain>
    </source>
</reference>
<gene>
    <name evidence="1" type="ORF">E8M01_26765</name>
</gene>
<name>A0A4D7B1C7_9HYPH</name>
<dbReference type="PANTHER" id="PTHR30319">
    <property type="entry name" value="PHENYLACETIC ACID REGULATOR-RELATED TRANSCRIPTIONAL REPRESSOR"/>
    <property type="match status" value="1"/>
</dbReference>
<evidence type="ECO:0000313" key="1">
    <source>
        <dbReference type="EMBL" id="QCI67509.1"/>
    </source>
</evidence>
<protein>
    <recommendedName>
        <fullName evidence="3">PaaX family transcriptional regulator</fullName>
    </recommendedName>
</protein>
<organism evidence="1 2">
    <name type="scientific">Phreatobacter stygius</name>
    <dbReference type="NCBI Taxonomy" id="1940610"/>
    <lineage>
        <taxon>Bacteria</taxon>
        <taxon>Pseudomonadati</taxon>
        <taxon>Pseudomonadota</taxon>
        <taxon>Alphaproteobacteria</taxon>
        <taxon>Hyphomicrobiales</taxon>
        <taxon>Phreatobacteraceae</taxon>
        <taxon>Phreatobacter</taxon>
    </lineage>
</organism>
<dbReference type="EMBL" id="CP039690">
    <property type="protein sequence ID" value="QCI67509.1"/>
    <property type="molecule type" value="Genomic_DNA"/>
</dbReference>
<dbReference type="PANTHER" id="PTHR30319:SF1">
    <property type="entry name" value="TRANSCRIPTIONAL REPRESSOR PAAX"/>
    <property type="match status" value="1"/>
</dbReference>
<dbReference type="GO" id="GO:0006351">
    <property type="term" value="P:DNA-templated transcription"/>
    <property type="evidence" value="ECO:0007669"/>
    <property type="project" value="TreeGrafter"/>
</dbReference>
<accession>A0A4D7B1C7</accession>
<proteinExistence type="predicted"/>
<dbReference type="Gene3D" id="3.30.70.2650">
    <property type="match status" value="1"/>
</dbReference>